<proteinExistence type="predicted"/>
<accession>A0ACB0YYM1</accession>
<dbReference type="EMBL" id="CAVMJV010000020">
    <property type="protein sequence ID" value="CAK5067274.1"/>
    <property type="molecule type" value="Genomic_DNA"/>
</dbReference>
<name>A0ACB0YYM1_MELEN</name>
<sequence>MMAALQDNQKLLVCLEEFLWATLAGLALAEKSFTIAEICYGQLKEAEKLLSLAELRSQPNPQLRSFQIALFGGRLREAETALLKSGHFFCAIMLNLKHLDTVIGYRQRYLDLLGHSETNSKFLKYLSQVEVDWPHIFEKIREDNAKDQRQWAATTTGGTLGIPN</sequence>
<protein>
    <submittedName>
        <fullName evidence="1">Uncharacterized protein</fullName>
    </submittedName>
</protein>
<reference evidence="1" key="1">
    <citation type="submission" date="2023-11" db="EMBL/GenBank/DDBJ databases">
        <authorList>
            <person name="Poullet M."/>
        </authorList>
    </citation>
    <scope>NUCLEOTIDE SEQUENCE</scope>
    <source>
        <strain evidence="1">E1834</strain>
    </source>
</reference>
<keyword evidence="2" id="KW-1185">Reference proteome</keyword>
<evidence type="ECO:0000313" key="2">
    <source>
        <dbReference type="Proteomes" id="UP001497535"/>
    </source>
</evidence>
<dbReference type="Proteomes" id="UP001497535">
    <property type="component" value="Unassembled WGS sequence"/>
</dbReference>
<organism evidence="1 2">
    <name type="scientific">Meloidogyne enterolobii</name>
    <name type="common">Root-knot nematode worm</name>
    <name type="synonym">Meloidogyne mayaguensis</name>
    <dbReference type="NCBI Taxonomy" id="390850"/>
    <lineage>
        <taxon>Eukaryota</taxon>
        <taxon>Metazoa</taxon>
        <taxon>Ecdysozoa</taxon>
        <taxon>Nematoda</taxon>
        <taxon>Chromadorea</taxon>
        <taxon>Rhabditida</taxon>
        <taxon>Tylenchina</taxon>
        <taxon>Tylenchomorpha</taxon>
        <taxon>Tylenchoidea</taxon>
        <taxon>Meloidogynidae</taxon>
        <taxon>Meloidogyninae</taxon>
        <taxon>Meloidogyne</taxon>
    </lineage>
</organism>
<gene>
    <name evidence="1" type="ORF">MENTE1834_LOCUS17794</name>
</gene>
<comment type="caution">
    <text evidence="1">The sequence shown here is derived from an EMBL/GenBank/DDBJ whole genome shotgun (WGS) entry which is preliminary data.</text>
</comment>
<evidence type="ECO:0000313" key="1">
    <source>
        <dbReference type="EMBL" id="CAK5067274.1"/>
    </source>
</evidence>